<proteinExistence type="predicted"/>
<dbReference type="EMBL" id="JAJSOW010000107">
    <property type="protein sequence ID" value="KAI9157436.1"/>
    <property type="molecule type" value="Genomic_DNA"/>
</dbReference>
<comment type="caution">
    <text evidence="1">The sequence shown here is derived from an EMBL/GenBank/DDBJ whole genome shotgun (WGS) entry which is preliminary data.</text>
</comment>
<sequence>MGDCRPLGFLLGPPFALLAFVFSVIATTATRRAAEELDGLVVVRAEEVGGNPPVRVAVAVAVAVVFLDLS</sequence>
<evidence type="ECO:0000313" key="2">
    <source>
        <dbReference type="Proteomes" id="UP001064489"/>
    </source>
</evidence>
<dbReference type="AlphaFoldDB" id="A0AAD5IBA6"/>
<gene>
    <name evidence="1" type="ORF">LWI28_022514</name>
</gene>
<reference evidence="1" key="2">
    <citation type="submission" date="2023-02" db="EMBL/GenBank/DDBJ databases">
        <authorList>
            <person name="Swenson N.G."/>
            <person name="Wegrzyn J.L."/>
            <person name="Mcevoy S.L."/>
        </authorList>
    </citation>
    <scope>NUCLEOTIDE SEQUENCE</scope>
    <source>
        <strain evidence="1">91603</strain>
        <tissue evidence="1">Leaf</tissue>
    </source>
</reference>
<accession>A0AAD5IBA6</accession>
<reference evidence="1" key="1">
    <citation type="journal article" date="2022" name="Plant J.">
        <title>Strategies of tolerance reflected in two North American maple genomes.</title>
        <authorList>
            <person name="McEvoy S.L."/>
            <person name="Sezen U.U."/>
            <person name="Trouern-Trend A."/>
            <person name="McMahon S.M."/>
            <person name="Schaberg P.G."/>
            <person name="Yang J."/>
            <person name="Wegrzyn J.L."/>
            <person name="Swenson N.G."/>
        </authorList>
    </citation>
    <scope>NUCLEOTIDE SEQUENCE</scope>
    <source>
        <strain evidence="1">91603</strain>
    </source>
</reference>
<dbReference type="Proteomes" id="UP001064489">
    <property type="component" value="Chromosome 12"/>
</dbReference>
<evidence type="ECO:0000313" key="1">
    <source>
        <dbReference type="EMBL" id="KAI9157436.1"/>
    </source>
</evidence>
<protein>
    <submittedName>
        <fullName evidence="1">Uncharacterized protein</fullName>
    </submittedName>
</protein>
<name>A0AAD5IBA6_ACENE</name>
<keyword evidence="2" id="KW-1185">Reference proteome</keyword>
<organism evidence="1 2">
    <name type="scientific">Acer negundo</name>
    <name type="common">Box elder</name>
    <dbReference type="NCBI Taxonomy" id="4023"/>
    <lineage>
        <taxon>Eukaryota</taxon>
        <taxon>Viridiplantae</taxon>
        <taxon>Streptophyta</taxon>
        <taxon>Embryophyta</taxon>
        <taxon>Tracheophyta</taxon>
        <taxon>Spermatophyta</taxon>
        <taxon>Magnoliopsida</taxon>
        <taxon>eudicotyledons</taxon>
        <taxon>Gunneridae</taxon>
        <taxon>Pentapetalae</taxon>
        <taxon>rosids</taxon>
        <taxon>malvids</taxon>
        <taxon>Sapindales</taxon>
        <taxon>Sapindaceae</taxon>
        <taxon>Hippocastanoideae</taxon>
        <taxon>Acereae</taxon>
        <taxon>Acer</taxon>
    </lineage>
</organism>